<comment type="subunit">
    <text evidence="8">Homodimer.</text>
</comment>
<evidence type="ECO:0000256" key="2">
    <source>
        <dbReference type="ARBA" id="ARBA00009256"/>
    </source>
</evidence>
<dbReference type="SUPFAM" id="SSF52374">
    <property type="entry name" value="Nucleotidylyl transferase"/>
    <property type="match status" value="1"/>
</dbReference>
<keyword evidence="4 8" id="KW-0566">Pantothenate biosynthesis</keyword>
<dbReference type="InterPro" id="IPR042176">
    <property type="entry name" value="Pantoate_ligase_C"/>
</dbReference>
<keyword evidence="10" id="KW-1185">Reference proteome</keyword>
<dbReference type="HAMAP" id="MF_00158">
    <property type="entry name" value="PanC"/>
    <property type="match status" value="1"/>
</dbReference>
<protein>
    <recommendedName>
        <fullName evidence="8">Pantothenate synthetase</fullName>
        <shortName evidence="8">PS</shortName>
        <ecNumber evidence="8">6.3.2.1</ecNumber>
    </recommendedName>
    <alternativeName>
        <fullName evidence="8">Pantoate--beta-alanine ligase</fullName>
    </alternativeName>
    <alternativeName>
        <fullName evidence="8">Pantoate-activating enzyme</fullName>
    </alternativeName>
</protein>
<evidence type="ECO:0000256" key="5">
    <source>
        <dbReference type="ARBA" id="ARBA00022741"/>
    </source>
</evidence>
<organism evidence="9 10">
    <name type="scientific">Roseomonas indoligenes</name>
    <dbReference type="NCBI Taxonomy" id="2820811"/>
    <lineage>
        <taxon>Bacteria</taxon>
        <taxon>Pseudomonadati</taxon>
        <taxon>Pseudomonadota</taxon>
        <taxon>Alphaproteobacteria</taxon>
        <taxon>Acetobacterales</taxon>
        <taxon>Roseomonadaceae</taxon>
        <taxon>Roseomonas</taxon>
    </lineage>
</organism>
<comment type="subcellular location">
    <subcellularLocation>
        <location evidence="8">Cytoplasm</location>
    </subcellularLocation>
</comment>
<keyword evidence="5 8" id="KW-0547">Nucleotide-binding</keyword>
<evidence type="ECO:0000256" key="4">
    <source>
        <dbReference type="ARBA" id="ARBA00022655"/>
    </source>
</evidence>
<dbReference type="InterPro" id="IPR014729">
    <property type="entry name" value="Rossmann-like_a/b/a_fold"/>
</dbReference>
<dbReference type="GO" id="GO:0004592">
    <property type="term" value="F:pantoate-beta-alanine ligase activity"/>
    <property type="evidence" value="ECO:0007669"/>
    <property type="project" value="UniProtKB-UniRule"/>
</dbReference>
<dbReference type="Pfam" id="PF02569">
    <property type="entry name" value="Pantoate_ligase"/>
    <property type="match status" value="1"/>
</dbReference>
<proteinExistence type="inferred from homology"/>
<dbReference type="PANTHER" id="PTHR21299:SF1">
    <property type="entry name" value="PANTOATE--BETA-ALANINE LIGASE"/>
    <property type="match status" value="1"/>
</dbReference>
<dbReference type="NCBIfam" id="TIGR00018">
    <property type="entry name" value="panC"/>
    <property type="match status" value="1"/>
</dbReference>
<dbReference type="Proteomes" id="UP000677537">
    <property type="component" value="Unassembled WGS sequence"/>
</dbReference>
<evidence type="ECO:0000256" key="3">
    <source>
        <dbReference type="ARBA" id="ARBA00022598"/>
    </source>
</evidence>
<comment type="pathway">
    <text evidence="1 8">Cofactor biosynthesis; (R)-pantothenate biosynthesis; (R)-pantothenate from (R)-pantoate and beta-alanine: step 1/1.</text>
</comment>
<dbReference type="GO" id="GO:0005524">
    <property type="term" value="F:ATP binding"/>
    <property type="evidence" value="ECO:0007669"/>
    <property type="project" value="UniProtKB-KW"/>
</dbReference>
<dbReference type="GO" id="GO:0015940">
    <property type="term" value="P:pantothenate biosynthetic process"/>
    <property type="evidence" value="ECO:0007669"/>
    <property type="project" value="UniProtKB-UniRule"/>
</dbReference>
<feature type="binding site" evidence="8">
    <location>
        <position position="153"/>
    </location>
    <ligand>
        <name>(R)-pantoate</name>
        <dbReference type="ChEBI" id="CHEBI:15980"/>
    </ligand>
</feature>
<feature type="binding site" evidence="8">
    <location>
        <position position="176"/>
    </location>
    <ligand>
        <name>ATP</name>
        <dbReference type="ChEBI" id="CHEBI:30616"/>
    </ligand>
</feature>
<sequence>MQVIRDLAALRAATAGLRAGGRRLALVPTMGALHRGHLELVAEARRHAEAVAVSIFVNPLQFGPNEDLARYPRDEAGDLEKLRGAGCDLVWMPGVETMYPPGAATVIEVGGPSEGFEGAARPSHFRGVATVCTKLFQQTGADTAVFGEKDWQQLQVVRRVVSDLDMPIGIVGYPTVREEDGLAFSSRNARLSPGERALAPVLAREMREAIAAMAGGAVPGPALEAAILRLRAAGFAPDYLALVEPGTLRPWPEDTPGQARLLAAARLGDVRLLDNMPAGLPG</sequence>
<feature type="active site" description="Proton donor" evidence="8">
    <location>
        <position position="37"/>
    </location>
</feature>
<feature type="binding site" evidence="8">
    <location>
        <begin position="147"/>
        <end position="150"/>
    </location>
    <ligand>
        <name>ATP</name>
        <dbReference type="ChEBI" id="CHEBI:30616"/>
    </ligand>
</feature>
<keyword evidence="6 8" id="KW-0067">ATP-binding</keyword>
<comment type="similarity">
    <text evidence="2 8">Belongs to the pantothenate synthetase family.</text>
</comment>
<gene>
    <name evidence="8" type="primary">panC</name>
    <name evidence="9" type="ORF">J5Y10_02055</name>
</gene>
<evidence type="ECO:0000256" key="1">
    <source>
        <dbReference type="ARBA" id="ARBA00004990"/>
    </source>
</evidence>
<dbReference type="CDD" id="cd00560">
    <property type="entry name" value="PanC"/>
    <property type="match status" value="1"/>
</dbReference>
<reference evidence="9" key="1">
    <citation type="submission" date="2021-03" db="EMBL/GenBank/DDBJ databases">
        <authorList>
            <person name="So Y."/>
        </authorList>
    </citation>
    <scope>NUCLEOTIDE SEQUENCE</scope>
    <source>
        <strain evidence="9">SG15</strain>
    </source>
</reference>
<evidence type="ECO:0000256" key="6">
    <source>
        <dbReference type="ARBA" id="ARBA00022840"/>
    </source>
</evidence>
<evidence type="ECO:0000313" key="10">
    <source>
        <dbReference type="Proteomes" id="UP000677537"/>
    </source>
</evidence>
<dbReference type="GO" id="GO:0005829">
    <property type="term" value="C:cytosol"/>
    <property type="evidence" value="ECO:0007669"/>
    <property type="project" value="TreeGrafter"/>
</dbReference>
<name>A0A940MTT4_9PROT</name>
<dbReference type="EMBL" id="JAGIZA010000001">
    <property type="protein sequence ID" value="MBP0491558.1"/>
    <property type="molecule type" value="Genomic_DNA"/>
</dbReference>
<dbReference type="Gene3D" id="3.40.50.620">
    <property type="entry name" value="HUPs"/>
    <property type="match status" value="1"/>
</dbReference>
<keyword evidence="3 8" id="KW-0436">Ligase</keyword>
<keyword evidence="8" id="KW-0963">Cytoplasm</keyword>
<comment type="caution">
    <text evidence="9">The sequence shown here is derived from an EMBL/GenBank/DDBJ whole genome shotgun (WGS) entry which is preliminary data.</text>
</comment>
<dbReference type="RefSeq" id="WP_209370087.1">
    <property type="nucleotide sequence ID" value="NZ_JAGIZA010000001.1"/>
</dbReference>
<feature type="binding site" evidence="8">
    <location>
        <position position="61"/>
    </location>
    <ligand>
        <name>(R)-pantoate</name>
        <dbReference type="ChEBI" id="CHEBI:15980"/>
    </ligand>
</feature>
<dbReference type="Gene3D" id="3.30.1300.10">
    <property type="entry name" value="Pantoate-beta-alanine ligase, C-terminal domain"/>
    <property type="match status" value="1"/>
</dbReference>
<comment type="catalytic activity">
    <reaction evidence="7 8">
        <text>(R)-pantoate + beta-alanine + ATP = (R)-pantothenate + AMP + diphosphate + H(+)</text>
        <dbReference type="Rhea" id="RHEA:10912"/>
        <dbReference type="ChEBI" id="CHEBI:15378"/>
        <dbReference type="ChEBI" id="CHEBI:15980"/>
        <dbReference type="ChEBI" id="CHEBI:29032"/>
        <dbReference type="ChEBI" id="CHEBI:30616"/>
        <dbReference type="ChEBI" id="CHEBI:33019"/>
        <dbReference type="ChEBI" id="CHEBI:57966"/>
        <dbReference type="ChEBI" id="CHEBI:456215"/>
        <dbReference type="EC" id="6.3.2.1"/>
    </reaction>
</comment>
<dbReference type="NCBIfam" id="TIGR00125">
    <property type="entry name" value="cyt_tran_rel"/>
    <property type="match status" value="1"/>
</dbReference>
<feature type="binding site" evidence="8">
    <location>
        <begin position="30"/>
        <end position="37"/>
    </location>
    <ligand>
        <name>ATP</name>
        <dbReference type="ChEBI" id="CHEBI:30616"/>
    </ligand>
</feature>
<dbReference type="AlphaFoldDB" id="A0A940MTT4"/>
<dbReference type="PANTHER" id="PTHR21299">
    <property type="entry name" value="CYTIDYLATE KINASE/PANTOATE-BETA-ALANINE LIGASE"/>
    <property type="match status" value="1"/>
</dbReference>
<dbReference type="InterPro" id="IPR004821">
    <property type="entry name" value="Cyt_trans-like"/>
</dbReference>
<dbReference type="InterPro" id="IPR003721">
    <property type="entry name" value="Pantoate_ligase"/>
</dbReference>
<comment type="miscellaneous">
    <text evidence="8">The reaction proceeds by a bi uni uni bi ping pong mechanism.</text>
</comment>
<evidence type="ECO:0000313" key="9">
    <source>
        <dbReference type="EMBL" id="MBP0491558.1"/>
    </source>
</evidence>
<accession>A0A940MTT4</accession>
<feature type="binding site" evidence="8">
    <location>
        <position position="61"/>
    </location>
    <ligand>
        <name>beta-alanine</name>
        <dbReference type="ChEBI" id="CHEBI:57966"/>
    </ligand>
</feature>
<dbReference type="EC" id="6.3.2.1" evidence="8"/>
<evidence type="ECO:0000256" key="8">
    <source>
        <dbReference type="HAMAP-Rule" id="MF_00158"/>
    </source>
</evidence>
<comment type="function">
    <text evidence="8">Catalyzes the condensation of pantoate with beta-alanine in an ATP-dependent reaction via a pantoyl-adenylate intermediate.</text>
</comment>
<evidence type="ECO:0000256" key="7">
    <source>
        <dbReference type="ARBA" id="ARBA00048258"/>
    </source>
</evidence>
<feature type="binding site" evidence="8">
    <location>
        <begin position="184"/>
        <end position="187"/>
    </location>
    <ligand>
        <name>ATP</name>
        <dbReference type="ChEBI" id="CHEBI:30616"/>
    </ligand>
</feature>